<dbReference type="EMBL" id="CAJOBB010002529">
    <property type="protein sequence ID" value="CAF3976980.1"/>
    <property type="molecule type" value="Genomic_DNA"/>
</dbReference>
<feature type="region of interest" description="Disordered" evidence="13">
    <location>
        <begin position="1"/>
        <end position="30"/>
    </location>
</feature>
<dbReference type="OrthoDB" id="5227681at2759"/>
<evidence type="ECO:0000313" key="27">
    <source>
        <dbReference type="Proteomes" id="UP000663877"/>
    </source>
</evidence>
<evidence type="ECO:0000256" key="9">
    <source>
        <dbReference type="ARBA" id="ARBA00023034"/>
    </source>
</evidence>
<evidence type="ECO:0000256" key="12">
    <source>
        <dbReference type="ARBA" id="ARBA00025533"/>
    </source>
</evidence>
<dbReference type="PANTHER" id="PTHR45963">
    <property type="entry name" value="RE52028P"/>
    <property type="match status" value="1"/>
</dbReference>
<dbReference type="GO" id="GO:0015031">
    <property type="term" value="P:protein transport"/>
    <property type="evidence" value="ECO:0007669"/>
    <property type="project" value="UniProtKB-KW"/>
</dbReference>
<dbReference type="Proteomes" id="UP000663844">
    <property type="component" value="Unassembled WGS sequence"/>
</dbReference>
<evidence type="ECO:0000256" key="6">
    <source>
        <dbReference type="ARBA" id="ARBA00022448"/>
    </source>
</evidence>
<evidence type="ECO:0000256" key="8">
    <source>
        <dbReference type="ARBA" id="ARBA00022927"/>
    </source>
</evidence>
<comment type="function">
    <text evidence="12">Required for retention of late Golgi membrane proteins. Component of the retrieval machinery that functions by direct interaction with the cytosolic tails of certain TGN membrane proteins during the sorting/budding process at the prevacuolar compartment. Binds phosphatidylinositol 3-phosphate (PtdIns(P3)).</text>
</comment>
<evidence type="ECO:0000313" key="15">
    <source>
        <dbReference type="EMBL" id="CAF0772819.1"/>
    </source>
</evidence>
<feature type="domain" description="PX" evidence="14">
    <location>
        <begin position="31"/>
        <end position="157"/>
    </location>
</feature>
<evidence type="ECO:0000313" key="24">
    <source>
        <dbReference type="EMBL" id="CAF3930600.1"/>
    </source>
</evidence>
<evidence type="ECO:0000313" key="16">
    <source>
        <dbReference type="EMBL" id="CAF1070585.1"/>
    </source>
</evidence>
<comment type="caution">
    <text evidence="15">The sequence shown here is derived from an EMBL/GenBank/DDBJ whole genome shotgun (WGS) entry which is preliminary data.</text>
</comment>
<evidence type="ECO:0000259" key="14">
    <source>
        <dbReference type="PROSITE" id="PS50195"/>
    </source>
</evidence>
<keyword evidence="7" id="KW-0963">Cytoplasm</keyword>
<dbReference type="GO" id="GO:0030904">
    <property type="term" value="C:retromer complex"/>
    <property type="evidence" value="ECO:0007669"/>
    <property type="project" value="TreeGrafter"/>
</dbReference>
<dbReference type="PROSITE" id="PS50195">
    <property type="entry name" value="PX"/>
    <property type="match status" value="1"/>
</dbReference>
<keyword evidence="9" id="KW-0333">Golgi apparatus</keyword>
<dbReference type="EMBL" id="CAJNOI010001263">
    <property type="protein sequence ID" value="CAF1399035.1"/>
    <property type="molecule type" value="Genomic_DNA"/>
</dbReference>
<evidence type="ECO:0000256" key="5">
    <source>
        <dbReference type="ARBA" id="ARBA00020436"/>
    </source>
</evidence>
<comment type="subcellular location">
    <subcellularLocation>
        <location evidence="3">Cytoplasm</location>
    </subcellularLocation>
    <subcellularLocation>
        <location evidence="2">Golgi apparatus membrane</location>
        <topology evidence="2">Peripheral membrane protein</topology>
        <orientation evidence="2">Cytoplasmic side</orientation>
    </subcellularLocation>
    <subcellularLocation>
        <location evidence="1">Prevacuolar compartment membrane</location>
        <topology evidence="1">Peripheral membrane protein</topology>
        <orientation evidence="1">Cytoplasmic side</orientation>
    </subcellularLocation>
</comment>
<dbReference type="PANTHER" id="PTHR45963:SF2">
    <property type="entry name" value="RE52028P"/>
    <property type="match status" value="1"/>
</dbReference>
<name>A0A813QUZ9_9BILA</name>
<dbReference type="EMBL" id="CAJNOM010000134">
    <property type="protein sequence ID" value="CAF1115387.1"/>
    <property type="molecule type" value="Genomic_DNA"/>
</dbReference>
<dbReference type="EMBL" id="CAJNOE010002168">
    <property type="protein sequence ID" value="CAF1470993.1"/>
    <property type="molecule type" value="Genomic_DNA"/>
</dbReference>
<dbReference type="GO" id="GO:0032456">
    <property type="term" value="P:endocytic recycling"/>
    <property type="evidence" value="ECO:0007669"/>
    <property type="project" value="TreeGrafter"/>
</dbReference>
<dbReference type="AlphaFoldDB" id="A0A813QUZ9"/>
<dbReference type="EMBL" id="CAJNOI010000008">
    <property type="protein sequence ID" value="CAF0772819.1"/>
    <property type="molecule type" value="Genomic_DNA"/>
</dbReference>
<dbReference type="GO" id="GO:0000139">
    <property type="term" value="C:Golgi membrane"/>
    <property type="evidence" value="ECO:0007669"/>
    <property type="project" value="UniProtKB-SubCell"/>
</dbReference>
<dbReference type="EMBL" id="CAJNOG010000202">
    <property type="protein sequence ID" value="CAF1070585.1"/>
    <property type="molecule type" value="Genomic_DNA"/>
</dbReference>
<evidence type="ECO:0000313" key="25">
    <source>
        <dbReference type="EMBL" id="CAF3976980.1"/>
    </source>
</evidence>
<reference evidence="15" key="1">
    <citation type="submission" date="2021-02" db="EMBL/GenBank/DDBJ databases">
        <authorList>
            <person name="Nowell W R."/>
        </authorList>
    </citation>
    <scope>NUCLEOTIDE SEQUENCE</scope>
</reference>
<evidence type="ECO:0000256" key="3">
    <source>
        <dbReference type="ARBA" id="ARBA00004496"/>
    </source>
</evidence>
<evidence type="ECO:0000256" key="13">
    <source>
        <dbReference type="SAM" id="MobiDB-lite"/>
    </source>
</evidence>
<dbReference type="EMBL" id="CAJNON010002037">
    <property type="protein sequence ID" value="CAF1497451.1"/>
    <property type="molecule type" value="Genomic_DNA"/>
</dbReference>
<comment type="similarity">
    <text evidence="4">Belongs to the sorting nexin family.</text>
</comment>
<sequence>MAVASSESRPEIARLPAQSTASENPYEPPDNFLEVEVVNPITHGLAGNRYTDYEVRMKTKLPVFRLKDSTVRRRYSEFEWLHKELERDSKIVVPALPGKAWQRQIPAFLRKNDGIFDDDFIEERRKGLEEFIIKVAGHPLAQNERSLHVFLQEEKIDYDKYVPGKVRNA</sequence>
<keyword evidence="26" id="KW-1185">Reference proteome</keyword>
<dbReference type="Proteomes" id="UP000663891">
    <property type="component" value="Unassembled WGS sequence"/>
</dbReference>
<evidence type="ECO:0000256" key="10">
    <source>
        <dbReference type="ARBA" id="ARBA00023121"/>
    </source>
</evidence>
<dbReference type="Proteomes" id="UP000663881">
    <property type="component" value="Unassembled WGS sequence"/>
</dbReference>
<evidence type="ECO:0000313" key="19">
    <source>
        <dbReference type="EMBL" id="CAF1399035.1"/>
    </source>
</evidence>
<evidence type="ECO:0000313" key="26">
    <source>
        <dbReference type="Proteomes" id="UP000663832"/>
    </source>
</evidence>
<dbReference type="SMART" id="SM00312">
    <property type="entry name" value="PX"/>
    <property type="match status" value="1"/>
</dbReference>
<evidence type="ECO:0000256" key="2">
    <source>
        <dbReference type="ARBA" id="ARBA00004255"/>
    </source>
</evidence>
<keyword evidence="6" id="KW-0813">Transport</keyword>
<dbReference type="InterPro" id="IPR001683">
    <property type="entry name" value="PX_dom"/>
</dbReference>
<dbReference type="EMBL" id="CAJNOM010001591">
    <property type="protein sequence ID" value="CAF1613560.1"/>
    <property type="molecule type" value="Genomic_DNA"/>
</dbReference>
<keyword evidence="11" id="KW-0472">Membrane</keyword>
<evidence type="ECO:0000313" key="17">
    <source>
        <dbReference type="EMBL" id="CAF1088012.1"/>
    </source>
</evidence>
<dbReference type="InterPro" id="IPR051074">
    <property type="entry name" value="Sorting_Nexin"/>
</dbReference>
<protein>
    <recommendedName>
        <fullName evidence="5">Sorting nexin-3</fullName>
    </recommendedName>
</protein>
<dbReference type="Proteomes" id="UP000663832">
    <property type="component" value="Unassembled WGS sequence"/>
</dbReference>
<evidence type="ECO:0000256" key="1">
    <source>
        <dbReference type="ARBA" id="ARBA00004179"/>
    </source>
</evidence>
<proteinExistence type="inferred from homology"/>
<dbReference type="EMBL" id="CAJNOM010000120">
    <property type="protein sequence ID" value="CAF1088012.1"/>
    <property type="molecule type" value="Genomic_DNA"/>
</dbReference>
<dbReference type="SUPFAM" id="SSF64268">
    <property type="entry name" value="PX domain"/>
    <property type="match status" value="1"/>
</dbReference>
<evidence type="ECO:0000313" key="18">
    <source>
        <dbReference type="EMBL" id="CAF1115387.1"/>
    </source>
</evidence>
<evidence type="ECO:0000256" key="11">
    <source>
        <dbReference type="ARBA" id="ARBA00023136"/>
    </source>
</evidence>
<dbReference type="CDD" id="cd06894">
    <property type="entry name" value="PX_SNX3_like"/>
    <property type="match status" value="1"/>
</dbReference>
<evidence type="ECO:0000313" key="21">
    <source>
        <dbReference type="EMBL" id="CAF1497451.1"/>
    </source>
</evidence>
<organism evidence="15 27">
    <name type="scientific">Adineta steineri</name>
    <dbReference type="NCBI Taxonomy" id="433720"/>
    <lineage>
        <taxon>Eukaryota</taxon>
        <taxon>Metazoa</taxon>
        <taxon>Spiralia</taxon>
        <taxon>Gnathifera</taxon>
        <taxon>Rotifera</taxon>
        <taxon>Eurotatoria</taxon>
        <taxon>Bdelloidea</taxon>
        <taxon>Adinetida</taxon>
        <taxon>Adinetidae</taxon>
        <taxon>Adineta</taxon>
    </lineage>
</organism>
<evidence type="ECO:0000256" key="4">
    <source>
        <dbReference type="ARBA" id="ARBA00010883"/>
    </source>
</evidence>
<evidence type="ECO:0000313" key="22">
    <source>
        <dbReference type="EMBL" id="CAF1613560.1"/>
    </source>
</evidence>
<dbReference type="Pfam" id="PF00787">
    <property type="entry name" value="PX"/>
    <property type="match status" value="1"/>
</dbReference>
<dbReference type="GO" id="GO:0032266">
    <property type="term" value="F:phosphatidylinositol-3-phosphate binding"/>
    <property type="evidence" value="ECO:0007669"/>
    <property type="project" value="TreeGrafter"/>
</dbReference>
<dbReference type="Proteomes" id="UP000663877">
    <property type="component" value="Unassembled WGS sequence"/>
</dbReference>
<keyword evidence="10" id="KW-0446">Lipid-binding</keyword>
<evidence type="ECO:0000256" key="7">
    <source>
        <dbReference type="ARBA" id="ARBA00022490"/>
    </source>
</evidence>
<keyword evidence="8" id="KW-0653">Protein transport</keyword>
<evidence type="ECO:0000313" key="23">
    <source>
        <dbReference type="EMBL" id="CAF3584338.1"/>
    </source>
</evidence>
<dbReference type="EMBL" id="CAJOAZ010002455">
    <property type="protein sequence ID" value="CAF3930600.1"/>
    <property type="molecule type" value="Genomic_DNA"/>
</dbReference>
<dbReference type="Gene3D" id="3.30.1520.10">
    <property type="entry name" value="Phox-like domain"/>
    <property type="match status" value="1"/>
</dbReference>
<accession>A0A813QUZ9</accession>
<dbReference type="Proteomes" id="UP000663860">
    <property type="component" value="Unassembled WGS sequence"/>
</dbReference>
<dbReference type="GO" id="GO:0031901">
    <property type="term" value="C:early endosome membrane"/>
    <property type="evidence" value="ECO:0007669"/>
    <property type="project" value="TreeGrafter"/>
</dbReference>
<gene>
    <name evidence="15" type="ORF">BJG266_LOCUS3672</name>
    <name evidence="19" type="ORF">BJG266_LOCUS37548</name>
    <name evidence="20" type="ORF">IZO911_LOCUS43452</name>
    <name evidence="16" type="ORF">JYZ213_LOCUS19733</name>
    <name evidence="25" type="ORF">KXQ929_LOCUS27111</name>
    <name evidence="23" type="ORF">OKA104_LOCUS5773</name>
    <name evidence="24" type="ORF">OXD698_LOCUS25553</name>
    <name evidence="17" type="ORF">QVE165_LOCUS19603</name>
    <name evidence="18" type="ORF">QVE165_LOCUS21088</name>
    <name evidence="22" type="ORF">QVE165_LOCUS54446</name>
    <name evidence="21" type="ORF">VCS650_LOCUS42055</name>
</gene>
<dbReference type="EMBL" id="CAJOAY010000205">
    <property type="protein sequence ID" value="CAF3584338.1"/>
    <property type="molecule type" value="Genomic_DNA"/>
</dbReference>
<dbReference type="InterPro" id="IPR036871">
    <property type="entry name" value="PX_dom_sf"/>
</dbReference>
<dbReference type="Proteomes" id="UP000663868">
    <property type="component" value="Unassembled WGS sequence"/>
</dbReference>
<dbReference type="GO" id="GO:0034499">
    <property type="term" value="P:late endosome to Golgi transport"/>
    <property type="evidence" value="ECO:0007669"/>
    <property type="project" value="TreeGrafter"/>
</dbReference>
<evidence type="ECO:0000313" key="20">
    <source>
        <dbReference type="EMBL" id="CAF1470993.1"/>
    </source>
</evidence>
<dbReference type="Proteomes" id="UP000663845">
    <property type="component" value="Unassembled WGS sequence"/>
</dbReference>